<feature type="compositionally biased region" description="Basic and acidic residues" evidence="3">
    <location>
        <begin position="525"/>
        <end position="539"/>
    </location>
</feature>
<keyword evidence="2" id="KW-0227">DNA damage</keyword>
<dbReference type="Gene3D" id="3.30.565.10">
    <property type="entry name" value="Histidine kinase-like ATPase, C-terminal domain"/>
    <property type="match status" value="1"/>
</dbReference>
<dbReference type="OrthoDB" id="10263226at2759"/>
<feature type="compositionally biased region" description="Polar residues" evidence="3">
    <location>
        <begin position="737"/>
        <end position="748"/>
    </location>
</feature>
<dbReference type="Proteomes" id="UP000635477">
    <property type="component" value="Unassembled WGS sequence"/>
</dbReference>
<protein>
    <recommendedName>
        <fullName evidence="4">DNA mismatch repair protein S5 domain-containing protein</fullName>
    </recommendedName>
</protein>
<reference evidence="5" key="2">
    <citation type="submission" date="2020-05" db="EMBL/GenBank/DDBJ databases">
        <authorList>
            <person name="Kim H.-S."/>
            <person name="Proctor R.H."/>
            <person name="Brown D.W."/>
        </authorList>
    </citation>
    <scope>NUCLEOTIDE SEQUENCE</scope>
    <source>
        <strain evidence="5">NRRL 22465</strain>
    </source>
</reference>
<dbReference type="AlphaFoldDB" id="A0A8H4XES8"/>
<name>A0A8H4XES8_9HYPO</name>
<dbReference type="InterPro" id="IPR014721">
    <property type="entry name" value="Ribsml_uS5_D2-typ_fold_subgr"/>
</dbReference>
<dbReference type="PANTHER" id="PTHR10073:SF41">
    <property type="entry name" value="MISMATCH REPAIR PROTEIN, PUTATIVE (AFU_ORTHOLOGUE AFUA_8G05820)-RELATED"/>
    <property type="match status" value="1"/>
</dbReference>
<dbReference type="NCBIfam" id="TIGR00585">
    <property type="entry name" value="mutl"/>
    <property type="match status" value="1"/>
</dbReference>
<dbReference type="InterPro" id="IPR036890">
    <property type="entry name" value="HATPase_C_sf"/>
</dbReference>
<evidence type="ECO:0000313" key="5">
    <source>
        <dbReference type="EMBL" id="KAF4971750.1"/>
    </source>
</evidence>
<evidence type="ECO:0000259" key="4">
    <source>
        <dbReference type="SMART" id="SM01340"/>
    </source>
</evidence>
<evidence type="ECO:0000313" key="6">
    <source>
        <dbReference type="Proteomes" id="UP000635477"/>
    </source>
</evidence>
<dbReference type="InterPro" id="IPR013507">
    <property type="entry name" value="DNA_mismatch_S5_2-like"/>
</dbReference>
<feature type="compositionally biased region" description="Polar residues" evidence="3">
    <location>
        <begin position="373"/>
        <end position="395"/>
    </location>
</feature>
<dbReference type="Pfam" id="PF01119">
    <property type="entry name" value="DNA_mis_repair"/>
    <property type="match status" value="1"/>
</dbReference>
<feature type="region of interest" description="Disordered" evidence="3">
    <location>
        <begin position="372"/>
        <end position="400"/>
    </location>
</feature>
<dbReference type="SUPFAM" id="SSF55874">
    <property type="entry name" value="ATPase domain of HSP90 chaperone/DNA topoisomerase II/histidine kinase"/>
    <property type="match status" value="1"/>
</dbReference>
<dbReference type="Pfam" id="PF13589">
    <property type="entry name" value="HATPase_c_3"/>
    <property type="match status" value="1"/>
</dbReference>
<dbReference type="GO" id="GO:0006298">
    <property type="term" value="P:mismatch repair"/>
    <property type="evidence" value="ECO:0007669"/>
    <property type="project" value="InterPro"/>
</dbReference>
<dbReference type="GO" id="GO:0030983">
    <property type="term" value="F:mismatched DNA binding"/>
    <property type="evidence" value="ECO:0007669"/>
    <property type="project" value="InterPro"/>
</dbReference>
<evidence type="ECO:0000256" key="3">
    <source>
        <dbReference type="SAM" id="MobiDB-lite"/>
    </source>
</evidence>
<dbReference type="CDD" id="cd03485">
    <property type="entry name" value="MutL_Trans_hPMS_1_like"/>
    <property type="match status" value="1"/>
</dbReference>
<dbReference type="GO" id="GO:0005524">
    <property type="term" value="F:ATP binding"/>
    <property type="evidence" value="ECO:0007669"/>
    <property type="project" value="InterPro"/>
</dbReference>
<keyword evidence="6" id="KW-1185">Reference proteome</keyword>
<dbReference type="GO" id="GO:0032389">
    <property type="term" value="C:MutLalpha complex"/>
    <property type="evidence" value="ECO:0007669"/>
    <property type="project" value="TreeGrafter"/>
</dbReference>
<reference evidence="5" key="1">
    <citation type="journal article" date="2020" name="BMC Genomics">
        <title>Correction to: Identification and distribution of gene clusters required for synthesis of sphingolipid metabolism inhibitors in diverse species of the filamentous fungus Fusarium.</title>
        <authorList>
            <person name="Kim H.S."/>
            <person name="Lohmar J.M."/>
            <person name="Busman M."/>
            <person name="Brown D.W."/>
            <person name="Naumann T.A."/>
            <person name="Divon H.H."/>
            <person name="Lysoe E."/>
            <person name="Uhlig S."/>
            <person name="Proctor R.H."/>
        </authorList>
    </citation>
    <scope>NUCLEOTIDE SEQUENCE</scope>
    <source>
        <strain evidence="5">NRRL 22465</strain>
    </source>
</reference>
<proteinExistence type="inferred from homology"/>
<organism evidence="5 6">
    <name type="scientific">Fusarium zealandicum</name>
    <dbReference type="NCBI Taxonomy" id="1053134"/>
    <lineage>
        <taxon>Eukaryota</taxon>
        <taxon>Fungi</taxon>
        <taxon>Dikarya</taxon>
        <taxon>Ascomycota</taxon>
        <taxon>Pezizomycotina</taxon>
        <taxon>Sordariomycetes</taxon>
        <taxon>Hypocreomycetidae</taxon>
        <taxon>Hypocreales</taxon>
        <taxon>Nectriaceae</taxon>
        <taxon>Fusarium</taxon>
        <taxon>Fusarium staphyleae species complex</taxon>
    </lineage>
</organism>
<dbReference type="InterPro" id="IPR014762">
    <property type="entry name" value="DNA_mismatch_repair_CS"/>
</dbReference>
<feature type="domain" description="DNA mismatch repair protein S5" evidence="4">
    <location>
        <begin position="217"/>
        <end position="359"/>
    </location>
</feature>
<feature type="region of interest" description="Disordered" evidence="3">
    <location>
        <begin position="511"/>
        <end position="549"/>
    </location>
</feature>
<dbReference type="InterPro" id="IPR020568">
    <property type="entry name" value="Ribosomal_Su5_D2-typ_SF"/>
</dbReference>
<dbReference type="SMART" id="SM01340">
    <property type="entry name" value="DNA_mis_repair"/>
    <property type="match status" value="1"/>
</dbReference>
<evidence type="ECO:0000256" key="2">
    <source>
        <dbReference type="ARBA" id="ARBA00022763"/>
    </source>
</evidence>
<feature type="region of interest" description="Disordered" evidence="3">
    <location>
        <begin position="637"/>
        <end position="787"/>
    </location>
</feature>
<dbReference type="GO" id="GO:0140664">
    <property type="term" value="F:ATP-dependent DNA damage sensor activity"/>
    <property type="evidence" value="ECO:0007669"/>
    <property type="project" value="InterPro"/>
</dbReference>
<dbReference type="SUPFAM" id="SSF54211">
    <property type="entry name" value="Ribosomal protein S5 domain 2-like"/>
    <property type="match status" value="1"/>
</dbReference>
<dbReference type="InterPro" id="IPR038973">
    <property type="entry name" value="MutL/Mlh/Pms-like"/>
</dbReference>
<feature type="compositionally biased region" description="Basic and acidic residues" evidence="3">
    <location>
        <begin position="678"/>
        <end position="693"/>
    </location>
</feature>
<feature type="compositionally biased region" description="Low complexity" evidence="3">
    <location>
        <begin position="698"/>
        <end position="714"/>
    </location>
</feature>
<accession>A0A8H4XES8</accession>
<sequence length="787" mass="85566">MAISALPSSTVRLLGASCAIVDPLSLVKELVDNSIDAGATSIEVTIAPNTVDKIQVRDNGRGIRDEDYEYLGHRAHTSKLRSFEELEFKGGTTLGFRGEALASANSLATIKVTTRTAQDPVASLLFLRFGTGGVDKRQPTSGAVGTTVLAVKLFENLPVRKQTSLKESRKTLASIKKLLEAYALALPHLKISYKVPGNSCQPWSYSPCSSSSTWEAITQVFGHALATQLLKASSSLNTENGTISHQSPHILLDAFLPKRKSEASIVKGKGAFISVDSRPISSSTGTGKKIVAIFKSSLAKTLSVGAPSRCPPNPFMQLSIKCPPGSYDPNVSPLKDEVLFKDEQVVLDCFQALCDKVYGDAILTSIEDVPNPKQHSNVSSTTRLQSSPCWNTSLVDPNPARDDANRQDEFTMDDPELFEALNVDLERILDFTTNVPKDLKSGSSIPTPTLLSSVNTPNATNLGETANPGEGRIIETMMRTKPVVNLFRKESDSSDICGTEGLVPVRVPQLCTAPSPRGQSQLRPRRQESISGRRFEDIGRYFGPKGNEPIEIATDETATLEDSQLADDPNLGSATGRYEIRRFPLKELTESDLNTLRDEDEQGVDDESVVDFAVAEPGTISLRNLELPREIAVPRRANLSPPANMPFRPLTRPRPNSLSALQPREPDVLQTPPSSNPTREDQTPVNRPSEHSIESSSVRGQTTPQTTTQGVGRPSTEGRANRGLRQTRLALGGGQTGSQNRRQAQQARHGNELNVRRNNLPPSHDYGDAHIKDLMHNSQAHTEDQEG</sequence>
<evidence type="ECO:0000256" key="1">
    <source>
        <dbReference type="ARBA" id="ARBA00006082"/>
    </source>
</evidence>
<dbReference type="InterPro" id="IPR002099">
    <property type="entry name" value="MutL/Mlh/PMS"/>
</dbReference>
<dbReference type="GO" id="GO:0061982">
    <property type="term" value="P:meiosis I cell cycle process"/>
    <property type="evidence" value="ECO:0007669"/>
    <property type="project" value="UniProtKB-ARBA"/>
</dbReference>
<gene>
    <name evidence="5" type="ORF">FZEAL_9758</name>
</gene>
<feature type="compositionally biased region" description="Basic and acidic residues" evidence="3">
    <location>
        <begin position="765"/>
        <end position="787"/>
    </location>
</feature>
<comment type="caution">
    <text evidence="5">The sequence shown here is derived from an EMBL/GenBank/DDBJ whole genome shotgun (WGS) entry which is preliminary data.</text>
</comment>
<dbReference type="FunFam" id="3.30.565.10:FF:000017">
    <property type="entry name" value="PMS1 homolog 1, mismatch repair system component"/>
    <property type="match status" value="1"/>
</dbReference>
<dbReference type="PANTHER" id="PTHR10073">
    <property type="entry name" value="DNA MISMATCH REPAIR PROTEIN MLH, PMS, MUTL"/>
    <property type="match status" value="1"/>
</dbReference>
<comment type="similarity">
    <text evidence="1">Belongs to the DNA mismatch repair MutL/HexB family.</text>
</comment>
<dbReference type="Gene3D" id="3.30.230.10">
    <property type="match status" value="1"/>
</dbReference>
<dbReference type="PROSITE" id="PS00058">
    <property type="entry name" value="DNA_MISMATCH_REPAIR_1"/>
    <property type="match status" value="1"/>
</dbReference>
<dbReference type="EMBL" id="JABEYC010000953">
    <property type="protein sequence ID" value="KAF4971750.1"/>
    <property type="molecule type" value="Genomic_DNA"/>
</dbReference>
<dbReference type="GO" id="GO:0016887">
    <property type="term" value="F:ATP hydrolysis activity"/>
    <property type="evidence" value="ECO:0007669"/>
    <property type="project" value="InterPro"/>
</dbReference>